<evidence type="ECO:0000313" key="2">
    <source>
        <dbReference type="Proteomes" id="UP001314170"/>
    </source>
</evidence>
<protein>
    <submittedName>
        <fullName evidence="1">Uncharacterized protein</fullName>
    </submittedName>
</protein>
<evidence type="ECO:0000313" key="1">
    <source>
        <dbReference type="EMBL" id="CAK7326580.1"/>
    </source>
</evidence>
<sequence>MEATAVALSEGESLSSKETWQLNTGCQGRGLLLQACALGFREVGPRIWAGETVKSVKMLVQGLRANTNGASGYHFKPSQSLRIGMKTEGTVVLVKHNFVAIILPSYFHSPRLDKANDE</sequence>
<dbReference type="Proteomes" id="UP001314170">
    <property type="component" value="Unassembled WGS sequence"/>
</dbReference>
<dbReference type="AlphaFoldDB" id="A0AAV1R0M2"/>
<proteinExistence type="predicted"/>
<reference evidence="1 2" key="1">
    <citation type="submission" date="2024-01" db="EMBL/GenBank/DDBJ databases">
        <authorList>
            <person name="Waweru B."/>
        </authorList>
    </citation>
    <scope>NUCLEOTIDE SEQUENCE [LARGE SCALE GENOMIC DNA]</scope>
</reference>
<organism evidence="1 2">
    <name type="scientific">Dovyalis caffra</name>
    <dbReference type="NCBI Taxonomy" id="77055"/>
    <lineage>
        <taxon>Eukaryota</taxon>
        <taxon>Viridiplantae</taxon>
        <taxon>Streptophyta</taxon>
        <taxon>Embryophyta</taxon>
        <taxon>Tracheophyta</taxon>
        <taxon>Spermatophyta</taxon>
        <taxon>Magnoliopsida</taxon>
        <taxon>eudicotyledons</taxon>
        <taxon>Gunneridae</taxon>
        <taxon>Pentapetalae</taxon>
        <taxon>rosids</taxon>
        <taxon>fabids</taxon>
        <taxon>Malpighiales</taxon>
        <taxon>Salicaceae</taxon>
        <taxon>Flacourtieae</taxon>
        <taxon>Dovyalis</taxon>
    </lineage>
</organism>
<keyword evidence="2" id="KW-1185">Reference proteome</keyword>
<gene>
    <name evidence="1" type="ORF">DCAF_LOCUS4282</name>
</gene>
<dbReference type="EMBL" id="CAWUPB010000851">
    <property type="protein sequence ID" value="CAK7326580.1"/>
    <property type="molecule type" value="Genomic_DNA"/>
</dbReference>
<comment type="caution">
    <text evidence="1">The sequence shown here is derived from an EMBL/GenBank/DDBJ whole genome shotgun (WGS) entry which is preliminary data.</text>
</comment>
<accession>A0AAV1R0M2</accession>
<name>A0AAV1R0M2_9ROSI</name>